<protein>
    <submittedName>
        <fullName evidence="9">Uncharacterized protein</fullName>
    </submittedName>
</protein>
<evidence type="ECO:0000256" key="7">
    <source>
        <dbReference type="SAM" id="MobiDB-lite"/>
    </source>
</evidence>
<dbReference type="PANTHER" id="PTHR31585">
    <property type="entry name" value="FOLATE-BIOPTERIN TRANSPORTER 1, CHLOROPLASTIC"/>
    <property type="match status" value="1"/>
</dbReference>
<dbReference type="SUPFAM" id="SSF103473">
    <property type="entry name" value="MFS general substrate transporter"/>
    <property type="match status" value="1"/>
</dbReference>
<name>A0A8T0HD71_CERPU</name>
<keyword evidence="6 8" id="KW-0472">Membrane</keyword>
<sequence length="789" mass="85916">MHCGRVPCGLGSCSSGLAREASSVHDGGPGSFVSAHGTAMAMAMSRGKDVSVSRRAVRRVVCEGSSSSRRVSYKRRQQPPSKGFPITHEPDVFDAHKTQQDLQKTRAFEFLCESDEASTSDGPFHLPHNLVDDGSWSSRILTQIQVDLMWLSLHSSSFRLDHLLRSALHPVPRRGRRSKRSRKGTFEYQDSKGRSSSGRHGQEGRVAYNDSSEGSRGAQALAVAVDLREQEMVERRFRSPAKLQMLADQAVHAIGNLDFFQWLERLKETYGASFMVLVVLGYCTQGFRCFPWLAMSYYFKDNLQVDPGTMQFLMSTTMLPMLAKPVYGIISDSVYIKGAHRIPYLMIAGALQFVAWGAIVMHPGASSSVAVLTGVLTMSNMGAAISEVMNDALVAEAVKSKQGARQGELQSLAWLALATGGLFGNLMGGFALQRMDTTTMFSIFMILVGTHLLLCTTISEATFGLGQSSQGSSHTEPLTPMRISPQEKAVLLPQMTKRIYSRFGYTADSGVLNRVTLPTPINSSQSSNRVVDHVECLNLSEIPENHPKPLGIQGQLALLSDMLQKPAVLRPLLWFLSSYAVIPNLGSSMFFYQTQHLGLDSSVIGLVKVVGQTGLLAGSMIYNRKLKKVPLRKLFGGIQVLMSLCMLSDIVLVNRVNLQIGIPDEFFVLGASAFVEAIAQFKILPFMVLLAQLCPAGSEGSLLAFFMSAQCLAGLTSAYLGVGLASCLHISSNSFDELPLGILIQAGFALLPVLWINFIPEEQADSTSSTNDSTSRQLLPSATTKDTTL</sequence>
<feature type="compositionally biased region" description="Basic residues" evidence="7">
    <location>
        <begin position="171"/>
        <end position="183"/>
    </location>
</feature>
<evidence type="ECO:0000256" key="6">
    <source>
        <dbReference type="ARBA" id="ARBA00023136"/>
    </source>
</evidence>
<evidence type="ECO:0000256" key="2">
    <source>
        <dbReference type="ARBA" id="ARBA00007015"/>
    </source>
</evidence>
<evidence type="ECO:0000256" key="4">
    <source>
        <dbReference type="ARBA" id="ARBA00022692"/>
    </source>
</evidence>
<proteinExistence type="inferred from homology"/>
<dbReference type="Pfam" id="PF03092">
    <property type="entry name" value="BT1"/>
    <property type="match status" value="1"/>
</dbReference>
<keyword evidence="10" id="KW-1185">Reference proteome</keyword>
<feature type="transmembrane region" description="Helical" evidence="8">
    <location>
        <begin position="666"/>
        <end position="690"/>
    </location>
</feature>
<feature type="transmembrane region" description="Helical" evidence="8">
    <location>
        <begin position="603"/>
        <end position="622"/>
    </location>
</feature>
<feature type="compositionally biased region" description="Low complexity" evidence="7">
    <location>
        <begin position="765"/>
        <end position="775"/>
    </location>
</feature>
<keyword evidence="4 8" id="KW-0812">Transmembrane</keyword>
<comment type="similarity">
    <text evidence="2">Belongs to the major facilitator superfamily. Folate-biopterin transporter (TC 2.A.71) family.</text>
</comment>
<dbReference type="InterPro" id="IPR039309">
    <property type="entry name" value="BT1"/>
</dbReference>
<evidence type="ECO:0000313" key="9">
    <source>
        <dbReference type="EMBL" id="KAG0568855.1"/>
    </source>
</evidence>
<evidence type="ECO:0000256" key="8">
    <source>
        <dbReference type="SAM" id="Phobius"/>
    </source>
</evidence>
<dbReference type="InterPro" id="IPR004324">
    <property type="entry name" value="FBT"/>
</dbReference>
<feature type="transmembrane region" description="Helical" evidence="8">
    <location>
        <begin position="274"/>
        <end position="299"/>
    </location>
</feature>
<dbReference type="PANTHER" id="PTHR31585:SF2">
    <property type="entry name" value="FOLATE-BIOPTERIN TRANSPORTER 7-RELATED"/>
    <property type="match status" value="1"/>
</dbReference>
<comment type="caution">
    <text evidence="9">The sequence shown here is derived from an EMBL/GenBank/DDBJ whole genome shotgun (WGS) entry which is preliminary data.</text>
</comment>
<evidence type="ECO:0000313" key="10">
    <source>
        <dbReference type="Proteomes" id="UP000822688"/>
    </source>
</evidence>
<evidence type="ECO:0000256" key="3">
    <source>
        <dbReference type="ARBA" id="ARBA00022448"/>
    </source>
</evidence>
<gene>
    <name evidence="9" type="ORF">KC19_6G049700</name>
</gene>
<feature type="transmembrane region" description="Helical" evidence="8">
    <location>
        <begin position="411"/>
        <end position="432"/>
    </location>
</feature>
<dbReference type="Proteomes" id="UP000822688">
    <property type="component" value="Chromosome 6"/>
</dbReference>
<evidence type="ECO:0000256" key="5">
    <source>
        <dbReference type="ARBA" id="ARBA00022989"/>
    </source>
</evidence>
<dbReference type="Gene3D" id="1.20.1250.20">
    <property type="entry name" value="MFS general substrate transporter like domains"/>
    <property type="match status" value="1"/>
</dbReference>
<feature type="transmembrane region" description="Helical" evidence="8">
    <location>
        <begin position="742"/>
        <end position="759"/>
    </location>
</feature>
<accession>A0A8T0HD71</accession>
<dbReference type="EMBL" id="CM026427">
    <property type="protein sequence ID" value="KAG0568855.1"/>
    <property type="molecule type" value="Genomic_DNA"/>
</dbReference>
<feature type="transmembrane region" description="Helical" evidence="8">
    <location>
        <begin position="572"/>
        <end position="591"/>
    </location>
</feature>
<feature type="region of interest" description="Disordered" evidence="7">
    <location>
        <begin position="68"/>
        <end position="89"/>
    </location>
</feature>
<keyword evidence="5 8" id="KW-1133">Transmembrane helix</keyword>
<feature type="region of interest" description="Disordered" evidence="7">
    <location>
        <begin position="765"/>
        <end position="789"/>
    </location>
</feature>
<dbReference type="CDD" id="cd17484">
    <property type="entry name" value="MFS_FBT"/>
    <property type="match status" value="1"/>
</dbReference>
<dbReference type="GO" id="GO:0016020">
    <property type="term" value="C:membrane"/>
    <property type="evidence" value="ECO:0007669"/>
    <property type="project" value="UniProtKB-SubCell"/>
</dbReference>
<feature type="transmembrane region" description="Helical" evidence="8">
    <location>
        <begin position="368"/>
        <end position="390"/>
    </location>
</feature>
<dbReference type="AlphaFoldDB" id="A0A8T0HD71"/>
<feature type="transmembrane region" description="Helical" evidence="8">
    <location>
        <begin position="702"/>
        <end position="722"/>
    </location>
</feature>
<dbReference type="NCBIfam" id="TIGR00788">
    <property type="entry name" value="fbt"/>
    <property type="match status" value="1"/>
</dbReference>
<feature type="transmembrane region" description="Helical" evidence="8">
    <location>
        <begin position="342"/>
        <end position="362"/>
    </location>
</feature>
<feature type="region of interest" description="Disordered" evidence="7">
    <location>
        <begin position="171"/>
        <end position="213"/>
    </location>
</feature>
<feature type="transmembrane region" description="Helical" evidence="8">
    <location>
        <begin position="438"/>
        <end position="458"/>
    </location>
</feature>
<feature type="compositionally biased region" description="Polar residues" evidence="7">
    <location>
        <begin position="776"/>
        <end position="789"/>
    </location>
</feature>
<evidence type="ECO:0000256" key="1">
    <source>
        <dbReference type="ARBA" id="ARBA00004141"/>
    </source>
</evidence>
<feature type="transmembrane region" description="Helical" evidence="8">
    <location>
        <begin position="634"/>
        <end position="654"/>
    </location>
</feature>
<organism evidence="9 10">
    <name type="scientific">Ceratodon purpureus</name>
    <name type="common">Fire moss</name>
    <name type="synonym">Dicranum purpureum</name>
    <dbReference type="NCBI Taxonomy" id="3225"/>
    <lineage>
        <taxon>Eukaryota</taxon>
        <taxon>Viridiplantae</taxon>
        <taxon>Streptophyta</taxon>
        <taxon>Embryophyta</taxon>
        <taxon>Bryophyta</taxon>
        <taxon>Bryophytina</taxon>
        <taxon>Bryopsida</taxon>
        <taxon>Dicranidae</taxon>
        <taxon>Pseudoditrichales</taxon>
        <taxon>Ditrichaceae</taxon>
        <taxon>Ceratodon</taxon>
    </lineage>
</organism>
<dbReference type="InterPro" id="IPR036259">
    <property type="entry name" value="MFS_trans_sf"/>
</dbReference>
<feature type="transmembrane region" description="Helical" evidence="8">
    <location>
        <begin position="311"/>
        <end position="330"/>
    </location>
</feature>
<comment type="subcellular location">
    <subcellularLocation>
        <location evidence="1">Membrane</location>
        <topology evidence="1">Multi-pass membrane protein</topology>
    </subcellularLocation>
</comment>
<keyword evidence="3" id="KW-0813">Transport</keyword>
<reference evidence="9 10" key="1">
    <citation type="submission" date="2020-06" db="EMBL/GenBank/DDBJ databases">
        <title>WGS assembly of Ceratodon purpureus strain R40.</title>
        <authorList>
            <person name="Carey S.B."/>
            <person name="Jenkins J."/>
            <person name="Shu S."/>
            <person name="Lovell J.T."/>
            <person name="Sreedasyam A."/>
            <person name="Maumus F."/>
            <person name="Tiley G.P."/>
            <person name="Fernandez-Pozo N."/>
            <person name="Barry K."/>
            <person name="Chen C."/>
            <person name="Wang M."/>
            <person name="Lipzen A."/>
            <person name="Daum C."/>
            <person name="Saski C.A."/>
            <person name="Payton A.C."/>
            <person name="Mcbreen J.C."/>
            <person name="Conrad R.E."/>
            <person name="Kollar L.M."/>
            <person name="Olsson S."/>
            <person name="Huttunen S."/>
            <person name="Landis J.B."/>
            <person name="Wickett N.J."/>
            <person name="Johnson M.G."/>
            <person name="Rensing S.A."/>
            <person name="Grimwood J."/>
            <person name="Schmutz J."/>
            <person name="Mcdaniel S.F."/>
        </authorList>
    </citation>
    <scope>NUCLEOTIDE SEQUENCE [LARGE SCALE GENOMIC DNA]</scope>
    <source>
        <strain evidence="9 10">R40</strain>
    </source>
</reference>